<dbReference type="Proteomes" id="UP000094769">
    <property type="component" value="Unassembled WGS sequence"/>
</dbReference>
<gene>
    <name evidence="2" type="primary">kduD</name>
    <name evidence="2" type="ORF">CODIS_30380</name>
</gene>
<protein>
    <submittedName>
        <fullName evidence="2">2-dehydro-3-deoxy-D-gluconate 5-dehydrogenase</fullName>
        <ecNumber evidence="2">1.1.1.127</ecNumber>
    </submittedName>
</protein>
<dbReference type="SUPFAM" id="SSF51735">
    <property type="entry name" value="NAD(P)-binding Rossmann-fold domains"/>
    <property type="match status" value="1"/>
</dbReference>
<evidence type="ECO:0000313" key="3">
    <source>
        <dbReference type="Proteomes" id="UP000094769"/>
    </source>
</evidence>
<dbReference type="PANTHER" id="PTHR43157:SF31">
    <property type="entry name" value="PHOSPHATIDYLINOSITOL-GLYCAN BIOSYNTHESIS CLASS F PROTEIN"/>
    <property type="match status" value="1"/>
</dbReference>
<organism evidence="2 3">
    <name type="scientific">Candidatus Thiodiazotropha endolucinida</name>
    <dbReference type="NCBI Taxonomy" id="1655433"/>
    <lineage>
        <taxon>Bacteria</taxon>
        <taxon>Pseudomonadati</taxon>
        <taxon>Pseudomonadota</taxon>
        <taxon>Gammaproteobacteria</taxon>
        <taxon>Chromatiales</taxon>
        <taxon>Sedimenticolaceae</taxon>
        <taxon>Candidatus Thiodiazotropha</taxon>
    </lineage>
</organism>
<keyword evidence="3" id="KW-1185">Reference proteome</keyword>
<dbReference type="GO" id="GO:0047001">
    <property type="term" value="F:2-dehydro-3-deoxy-D-gluconate 5-dehydrogenase activity"/>
    <property type="evidence" value="ECO:0007669"/>
    <property type="project" value="UniProtKB-EC"/>
</dbReference>
<dbReference type="PANTHER" id="PTHR43157">
    <property type="entry name" value="PHOSPHATIDYLINOSITOL-GLYCAN BIOSYNTHESIS CLASS F PROTEIN-RELATED"/>
    <property type="match status" value="1"/>
</dbReference>
<dbReference type="RefSeq" id="WP_069126709.1">
    <property type="nucleotide sequence ID" value="NZ_MARB01000018.1"/>
</dbReference>
<dbReference type="Gene3D" id="3.40.50.720">
    <property type="entry name" value="NAD(P)-binding Rossmann-like Domain"/>
    <property type="match status" value="1"/>
</dbReference>
<dbReference type="Pfam" id="PF00106">
    <property type="entry name" value="adh_short"/>
    <property type="match status" value="1"/>
</dbReference>
<dbReference type="EC" id="1.1.1.127" evidence="2"/>
<dbReference type="OrthoDB" id="5786478at2"/>
<sequence>MSYRTCALVTGATGAIGEAIAKGLAADGEREVVLITRNQDKAERAVQRIRRETGNAHVRFELADLSRGDAIRDLAARWNGPLHILVNNAAITPRRREESPEGVELQFATNVLGYFRMIRAFTPYLLAADGAQVVNVASYWAGGLDLDDLEFRQRHYNNDTAYRQSKQADRILSAAFAERLADQRVCVNACHPGDVNSTLSNNLGFGGHQSPEEGADTPVWLAIGGAGIETTGRYFENRRKVSCGFSKDRNTMERLFEACEAYG</sequence>
<keyword evidence="1 2" id="KW-0560">Oxidoreductase</keyword>
<comment type="caution">
    <text evidence="2">The sequence shown here is derived from an EMBL/GenBank/DDBJ whole genome shotgun (WGS) entry which is preliminary data.</text>
</comment>
<evidence type="ECO:0000256" key="1">
    <source>
        <dbReference type="ARBA" id="ARBA00023002"/>
    </source>
</evidence>
<dbReference type="PROSITE" id="PS50890">
    <property type="entry name" value="PUA"/>
    <property type="match status" value="1"/>
</dbReference>
<name>A0A7Z0VKA3_9GAMM</name>
<dbReference type="EMBL" id="MARB01000018">
    <property type="protein sequence ID" value="ODJ86719.1"/>
    <property type="molecule type" value="Genomic_DNA"/>
</dbReference>
<dbReference type="PRINTS" id="PR00081">
    <property type="entry name" value="GDHRDH"/>
</dbReference>
<reference evidence="2 3" key="1">
    <citation type="submission" date="2016-06" db="EMBL/GenBank/DDBJ databases">
        <title>Genome sequence of endosymbiont of Candidatus Endolucinida thiodiazotropha.</title>
        <authorList>
            <person name="Poehlein A."/>
            <person name="Koenig S."/>
            <person name="Heiden S.E."/>
            <person name="Thuermer A."/>
            <person name="Voget S."/>
            <person name="Daniel R."/>
            <person name="Markert S."/>
            <person name="Gros O."/>
            <person name="Schweder T."/>
        </authorList>
    </citation>
    <scope>NUCLEOTIDE SEQUENCE [LARGE SCALE GENOMIC DNA]</scope>
    <source>
        <strain evidence="2 3">COS</strain>
    </source>
</reference>
<accession>A0A7Z0VKA3</accession>
<dbReference type="InterPro" id="IPR036291">
    <property type="entry name" value="NAD(P)-bd_dom_sf"/>
</dbReference>
<dbReference type="AlphaFoldDB" id="A0A7Z0VKA3"/>
<evidence type="ECO:0000313" key="2">
    <source>
        <dbReference type="EMBL" id="ODJ86719.1"/>
    </source>
</evidence>
<dbReference type="InterPro" id="IPR002347">
    <property type="entry name" value="SDR_fam"/>
</dbReference>
<proteinExistence type="predicted"/>